<evidence type="ECO:0000313" key="2">
    <source>
        <dbReference type="Proteomes" id="UP000000753"/>
    </source>
</evidence>
<organism evidence="1 2">
    <name type="scientific">Shewanella piezotolerans (strain WP3 / JCM 13877)</name>
    <dbReference type="NCBI Taxonomy" id="225849"/>
    <lineage>
        <taxon>Bacteria</taxon>
        <taxon>Pseudomonadati</taxon>
        <taxon>Pseudomonadota</taxon>
        <taxon>Gammaproteobacteria</taxon>
        <taxon>Alteromonadales</taxon>
        <taxon>Shewanellaceae</taxon>
        <taxon>Shewanella</taxon>
    </lineage>
</organism>
<dbReference type="Pfam" id="PF11697">
    <property type="entry name" value="DUF3293"/>
    <property type="match status" value="1"/>
</dbReference>
<dbReference type="eggNOG" id="ENOG5032WKV">
    <property type="taxonomic scope" value="Bacteria"/>
</dbReference>
<protein>
    <recommendedName>
        <fullName evidence="3">DUF3293 domain-containing protein</fullName>
    </recommendedName>
</protein>
<evidence type="ECO:0000313" key="1">
    <source>
        <dbReference type="EMBL" id="ACJ30993.1"/>
    </source>
</evidence>
<sequence>MIDITSLGSPNDFAIIKSLQLENLLAMNHSVERLWHEYQQTEFLFTQGLSPKISFAIITAHNPKGESLAPSQNRLLDRKLLQEILGLRRPYRAMVGASQDRSHMEKSWAVATDKASAIKLGCKFNQNAIYYVESDKLQLIPCLLLQQETALGAFSPRVNVVHELPDNV</sequence>
<proteinExistence type="predicted"/>
<dbReference type="Proteomes" id="UP000000753">
    <property type="component" value="Chromosome"/>
</dbReference>
<keyword evidence="2" id="KW-1185">Reference proteome</keyword>
<reference evidence="1 2" key="1">
    <citation type="journal article" date="2008" name="PLoS ONE">
        <title>Environmental adaptation: genomic analysis of the piezotolerant and psychrotolerant deep-sea iron reducing bacterium Shewanella piezotolerans WP3.</title>
        <authorList>
            <person name="Wang F."/>
            <person name="Wang J."/>
            <person name="Jian H."/>
            <person name="Zhang B."/>
            <person name="Li S."/>
            <person name="Wang F."/>
            <person name="Zeng X."/>
            <person name="Gao L."/>
            <person name="Bartlett D.H."/>
            <person name="Yu J."/>
            <person name="Hu S."/>
            <person name="Xiao X."/>
        </authorList>
    </citation>
    <scope>NUCLEOTIDE SEQUENCE [LARGE SCALE GENOMIC DNA]</scope>
    <source>
        <strain evidence="2">WP3 / JCM 13877</strain>
    </source>
</reference>
<name>B8CT84_SHEPW</name>
<dbReference type="InterPro" id="IPR021710">
    <property type="entry name" value="DUF3293"/>
</dbReference>
<accession>B8CT84</accession>
<gene>
    <name evidence="1" type="ordered locus">swp_4346</name>
</gene>
<dbReference type="AlphaFoldDB" id="B8CT84"/>
<dbReference type="HOGENOM" id="CLU_150686_0_0_6"/>
<evidence type="ECO:0008006" key="3">
    <source>
        <dbReference type="Google" id="ProtNLM"/>
    </source>
</evidence>
<dbReference type="KEGG" id="swp:swp_4346"/>
<dbReference type="EMBL" id="CP000472">
    <property type="protein sequence ID" value="ACJ30993.1"/>
    <property type="molecule type" value="Genomic_DNA"/>
</dbReference>